<feature type="transmembrane region" description="Helical" evidence="6">
    <location>
        <begin position="41"/>
        <end position="61"/>
    </location>
</feature>
<evidence type="ECO:0000259" key="7">
    <source>
        <dbReference type="Pfam" id="PF06305"/>
    </source>
</evidence>
<keyword evidence="3 6" id="KW-1133">Transmembrane helix</keyword>
<gene>
    <name evidence="8" type="ORF">FC64_GL000593</name>
</gene>
<evidence type="ECO:0000256" key="3">
    <source>
        <dbReference type="ARBA" id="ARBA00022989"/>
    </source>
</evidence>
<dbReference type="RefSeq" id="WP_057827900.1">
    <property type="nucleotide sequence ID" value="NZ_AYYZ01000004.1"/>
</dbReference>
<dbReference type="PATRIC" id="fig|1423820.4.peg.601"/>
<evidence type="ECO:0000256" key="6">
    <source>
        <dbReference type="SAM" id="Phobius"/>
    </source>
</evidence>
<keyword evidence="4 6" id="KW-0472">Membrane</keyword>
<evidence type="ECO:0000256" key="4">
    <source>
        <dbReference type="ARBA" id="ARBA00023136"/>
    </source>
</evidence>
<protein>
    <recommendedName>
        <fullName evidence="7">Lipopolysaccharide assembly protein A domain-containing protein</fullName>
    </recommendedName>
</protein>
<reference evidence="8 9" key="1">
    <citation type="journal article" date="2015" name="Genome Announc.">
        <title>Expanding the biotechnology potential of lactobacilli through comparative genomics of 213 strains and associated genera.</title>
        <authorList>
            <person name="Sun Z."/>
            <person name="Harris H.M."/>
            <person name="McCann A."/>
            <person name="Guo C."/>
            <person name="Argimon S."/>
            <person name="Zhang W."/>
            <person name="Yang X."/>
            <person name="Jeffery I.B."/>
            <person name="Cooney J.C."/>
            <person name="Kagawa T.F."/>
            <person name="Liu W."/>
            <person name="Song Y."/>
            <person name="Salvetti E."/>
            <person name="Wrobel A."/>
            <person name="Rasinkangas P."/>
            <person name="Parkhill J."/>
            <person name="Rea M.C."/>
            <person name="O'Sullivan O."/>
            <person name="Ritari J."/>
            <person name="Douillard F.P."/>
            <person name="Paul Ross R."/>
            <person name="Yang R."/>
            <person name="Briner A.E."/>
            <person name="Felis G.E."/>
            <person name="de Vos W.M."/>
            <person name="Barrangou R."/>
            <person name="Klaenhammer T.R."/>
            <person name="Caufield P.W."/>
            <person name="Cui Y."/>
            <person name="Zhang H."/>
            <person name="O'Toole P.W."/>
        </authorList>
    </citation>
    <scope>NUCLEOTIDE SEQUENCE [LARGE SCALE GENOMIC DNA]</scope>
    <source>
        <strain evidence="8 9">DSM 20653</strain>
    </source>
</reference>
<dbReference type="PANTHER" id="PTHR41335">
    <property type="entry name" value="MEMBRANE PROTEIN-RELATED"/>
    <property type="match status" value="1"/>
</dbReference>
<evidence type="ECO:0000256" key="2">
    <source>
        <dbReference type="ARBA" id="ARBA00022692"/>
    </source>
</evidence>
<dbReference type="STRING" id="1423820.FC64_GL000593"/>
<proteinExistence type="predicted"/>
<comment type="caution">
    <text evidence="8">The sequence shown here is derived from an EMBL/GenBank/DDBJ whole genome shotgun (WGS) entry which is preliminary data.</text>
</comment>
<evidence type="ECO:0000313" key="8">
    <source>
        <dbReference type="EMBL" id="KRM53310.1"/>
    </source>
</evidence>
<keyword evidence="2 6" id="KW-0812">Transmembrane</keyword>
<evidence type="ECO:0000313" key="9">
    <source>
        <dbReference type="Proteomes" id="UP000051291"/>
    </source>
</evidence>
<accession>A0A0R1ZEZ5</accession>
<dbReference type="GO" id="GO:0005886">
    <property type="term" value="C:plasma membrane"/>
    <property type="evidence" value="ECO:0007669"/>
    <property type="project" value="InterPro"/>
</dbReference>
<dbReference type="AlphaFoldDB" id="A0A0R1ZEZ5"/>
<dbReference type="Proteomes" id="UP000051291">
    <property type="component" value="Unassembled WGS sequence"/>
</dbReference>
<keyword evidence="1" id="KW-1003">Cell membrane</keyword>
<feature type="coiled-coil region" evidence="5">
    <location>
        <begin position="64"/>
        <end position="91"/>
    </location>
</feature>
<sequence>MKKKLSLIGVIVLLLVVAIFSISNMQSVSVNFFVAKVKIPLVILIIISILIGVIIAMLFSVSSSFKHKKQIKNLNSQVKDLQEQVAGKSENKEE</sequence>
<dbReference type="EMBL" id="AYYZ01000004">
    <property type="protein sequence ID" value="KRM53310.1"/>
    <property type="molecule type" value="Genomic_DNA"/>
</dbReference>
<evidence type="ECO:0000256" key="5">
    <source>
        <dbReference type="SAM" id="Coils"/>
    </source>
</evidence>
<dbReference type="GeneID" id="29933411"/>
<dbReference type="Pfam" id="PF06305">
    <property type="entry name" value="LapA_dom"/>
    <property type="match status" value="1"/>
</dbReference>
<keyword evidence="5" id="KW-0175">Coiled coil</keyword>
<evidence type="ECO:0000256" key="1">
    <source>
        <dbReference type="ARBA" id="ARBA00022475"/>
    </source>
</evidence>
<keyword evidence="9" id="KW-1185">Reference proteome</keyword>
<name>A0A0R1ZEZ5_9LACO</name>
<feature type="domain" description="Lipopolysaccharide assembly protein A" evidence="7">
    <location>
        <begin position="24"/>
        <end position="85"/>
    </location>
</feature>
<dbReference type="PANTHER" id="PTHR41335:SF1">
    <property type="entry name" value="MEMBRANE PROTEIN"/>
    <property type="match status" value="1"/>
</dbReference>
<organism evidence="8 9">
    <name type="scientific">Ligilactobacillus araffinosus DSM 20653</name>
    <dbReference type="NCBI Taxonomy" id="1423820"/>
    <lineage>
        <taxon>Bacteria</taxon>
        <taxon>Bacillati</taxon>
        <taxon>Bacillota</taxon>
        <taxon>Bacilli</taxon>
        <taxon>Lactobacillales</taxon>
        <taxon>Lactobacillaceae</taxon>
        <taxon>Ligilactobacillus</taxon>
    </lineage>
</organism>
<dbReference type="InterPro" id="IPR010445">
    <property type="entry name" value="LapA_dom"/>
</dbReference>